<comment type="similarity">
    <text evidence="1">Belongs to the DprA/Smf family.</text>
</comment>
<dbReference type="Pfam" id="PF02481">
    <property type="entry name" value="DNA_processg_A"/>
    <property type="match status" value="1"/>
</dbReference>
<evidence type="ECO:0000259" key="2">
    <source>
        <dbReference type="Pfam" id="PF02481"/>
    </source>
</evidence>
<gene>
    <name evidence="3" type="ORF">OKIT_1426</name>
</gene>
<dbReference type="eggNOG" id="COG0758">
    <property type="taxonomic scope" value="Bacteria"/>
</dbReference>
<comment type="caution">
    <text evidence="3">The sequence shown here is derived from an EMBL/GenBank/DDBJ whole genome shotgun (WGS) entry which is preliminary data.</text>
</comment>
<dbReference type="SUPFAM" id="SSF102405">
    <property type="entry name" value="MCP/YpsA-like"/>
    <property type="match status" value="1"/>
</dbReference>
<feature type="domain" description="Smf/DprA SLOG" evidence="2">
    <location>
        <begin position="84"/>
        <end position="292"/>
    </location>
</feature>
<dbReference type="InterPro" id="IPR003488">
    <property type="entry name" value="DprA"/>
</dbReference>
<evidence type="ECO:0000313" key="3">
    <source>
        <dbReference type="EMBL" id="EHN59509.1"/>
    </source>
</evidence>
<organism evidence="3 4">
    <name type="scientific">Oenococcus kitaharae DSM 17330</name>
    <dbReference type="NCBI Taxonomy" id="1045004"/>
    <lineage>
        <taxon>Bacteria</taxon>
        <taxon>Bacillati</taxon>
        <taxon>Bacillota</taxon>
        <taxon>Bacilli</taxon>
        <taxon>Lactobacillales</taxon>
        <taxon>Lactobacillaceae</taxon>
        <taxon>Oenococcus</taxon>
    </lineage>
</organism>
<evidence type="ECO:0000313" key="4">
    <source>
        <dbReference type="Proteomes" id="UP000004959"/>
    </source>
</evidence>
<dbReference type="RefSeq" id="WP_007746466.1">
    <property type="nucleotide sequence ID" value="NZ_CM001398.1"/>
</dbReference>
<dbReference type="NCBIfam" id="TIGR00732">
    <property type="entry name" value="dprA"/>
    <property type="match status" value="1"/>
</dbReference>
<dbReference type="AlphaFoldDB" id="G9WFY6"/>
<sequence length="295" mass="33029">MRLREYLLLLHTVLTTPKQEHFIYDYLVNNQIAEKDLPLGRAAFTDLLMKYDNYHFLQTSIVNDYMTLAENFVNFKEKYAQFPFLAICDRQYPRQLRESYEAPVILFYQGDLEYLSAPLLTIVGTRTMSDYGRKTLESFIPKLAASGVTIVSGLAKGIDAYAQQLALAENGRTIAVIGNGLDICYPAENRDLQHRIAENGLLLSEYFPETRPKQHHFPARNRILAALSSATLVIEAQERSGSLITAAYATQENRNVLAVPGNINGSCSAGTNQLIAAGARPALKLDDILNEIICY</sequence>
<dbReference type="PATRIC" id="fig|1045004.4.peg.1401"/>
<dbReference type="STRING" id="336988.NT96_00780"/>
<evidence type="ECO:0000256" key="1">
    <source>
        <dbReference type="ARBA" id="ARBA00006525"/>
    </source>
</evidence>
<dbReference type="HOGENOM" id="CLU_029601_3_3_9"/>
<dbReference type="OrthoDB" id="9785707at2"/>
<protein>
    <submittedName>
        <fullName evidence="3">Rossmann fold nucleotide-binding protein Smf possibly involved in DNA uptake</fullName>
    </submittedName>
</protein>
<reference evidence="3 4" key="1">
    <citation type="journal article" date="2012" name="PLoS ONE">
        <title>Functional divergence in the genus oenococcus as predicted by genome sequencing of the newly-described species, Oenococcus kitaharae.</title>
        <authorList>
            <person name="Borneman A.R."/>
            <person name="McCarthy J.M."/>
            <person name="Chambers P.J."/>
            <person name="Bartowsky E.J."/>
        </authorList>
    </citation>
    <scope>NUCLEOTIDE SEQUENCE [LARGE SCALE GENOMIC DNA]</scope>
    <source>
        <strain evidence="4">DSM17330</strain>
    </source>
</reference>
<name>G9WFY6_9LACO</name>
<dbReference type="GO" id="GO:0009294">
    <property type="term" value="P:DNA-mediated transformation"/>
    <property type="evidence" value="ECO:0007669"/>
    <property type="project" value="InterPro"/>
</dbReference>
<dbReference type="Gene3D" id="3.40.50.450">
    <property type="match status" value="1"/>
</dbReference>
<dbReference type="PANTHER" id="PTHR43022">
    <property type="entry name" value="PROTEIN SMF"/>
    <property type="match status" value="1"/>
</dbReference>
<accession>G9WFY6</accession>
<dbReference type="PANTHER" id="PTHR43022:SF1">
    <property type="entry name" value="PROTEIN SMF"/>
    <property type="match status" value="1"/>
</dbReference>
<dbReference type="Proteomes" id="UP000004959">
    <property type="component" value="Chromosome"/>
</dbReference>
<dbReference type="EMBL" id="AFVZ01000001">
    <property type="protein sequence ID" value="EHN59509.1"/>
    <property type="molecule type" value="Genomic_DNA"/>
</dbReference>
<keyword evidence="4" id="KW-1185">Reference proteome</keyword>
<proteinExistence type="inferred from homology"/>
<dbReference type="InterPro" id="IPR057666">
    <property type="entry name" value="DrpA_SLOG"/>
</dbReference>